<keyword evidence="3" id="KW-0813">Transport</keyword>
<comment type="similarity">
    <text evidence="2">Belongs to the AAE transporter (TC 2.A.81) family.</text>
</comment>
<evidence type="ECO:0000256" key="8">
    <source>
        <dbReference type="SAM" id="Phobius"/>
    </source>
</evidence>
<name>A0ABU7MAX1_9ACTN</name>
<feature type="transmembrane region" description="Helical" evidence="8">
    <location>
        <begin position="416"/>
        <end position="438"/>
    </location>
</feature>
<feature type="transmembrane region" description="Helical" evidence="8">
    <location>
        <begin position="59"/>
        <end position="81"/>
    </location>
</feature>
<gene>
    <name evidence="10" type="ORF">VZC37_07365</name>
</gene>
<evidence type="ECO:0000256" key="1">
    <source>
        <dbReference type="ARBA" id="ARBA00004651"/>
    </source>
</evidence>
<dbReference type="Pfam" id="PF02080">
    <property type="entry name" value="TrkA_C"/>
    <property type="match status" value="1"/>
</dbReference>
<sequence>MQWFVDSPLLTLFFCLGVGALVGRIPLGPVSFGPAGALFVALALSAIEPDVELPAIVTNLSLCVFCYMVGIAAGPSFISAIRTGWKPVLVSVVAIFAMAGAALGLGKALGFDIGTIAGAFAGAGTATAALGAVQQQLAGDGEIPPEPAIGYAVAYPITVLLTILACAYLIGVGRRRPTAEDREKVAPIVIRTLEVVGEPNLTVHALAERYDAVVSRLTRDGRTVVAHDAEPLAAGDLLTVTAREDVVDHLVSDLGRQTADEAWLDRSAIDFRRIILSNRSHVGRPLHQLRLEERFDAVVSRVRRGDVDLIATPDLVLQSGDRLRVTAPRDRLADVATDLGDSERTAGDINPIGLGLGLTIGLLLAFVEIPMPGGGTLVLGTATAPLIAGVVLGALGRTGPIVWTLPGNVTNTLNQFTLMVFLVAVGTGAGDGLVTALGDDGLELVLLGLAISAAHALVCVFALRTLLQFGTARALGGLTGSQLNPAPYAYAMGKVPDQRVALGYAVLFPVSMIIKVFLAQIMVVYF</sequence>
<keyword evidence="5 8" id="KW-0812">Transmembrane</keyword>
<feature type="transmembrane region" description="Helical" evidence="8">
    <location>
        <begin position="444"/>
        <end position="463"/>
    </location>
</feature>
<keyword evidence="11" id="KW-1185">Reference proteome</keyword>
<feature type="transmembrane region" description="Helical" evidence="8">
    <location>
        <begin position="87"/>
        <end position="106"/>
    </location>
</feature>
<dbReference type="PROSITE" id="PS51202">
    <property type="entry name" value="RCK_C"/>
    <property type="match status" value="1"/>
</dbReference>
<evidence type="ECO:0000313" key="11">
    <source>
        <dbReference type="Proteomes" id="UP001347146"/>
    </source>
</evidence>
<dbReference type="EMBL" id="JAZDUF010000002">
    <property type="protein sequence ID" value="MEE3850147.1"/>
    <property type="molecule type" value="Genomic_DNA"/>
</dbReference>
<feature type="transmembrane region" description="Helical" evidence="8">
    <location>
        <begin position="501"/>
        <end position="525"/>
    </location>
</feature>
<dbReference type="InterPro" id="IPR050144">
    <property type="entry name" value="AAE_transporter"/>
</dbReference>
<evidence type="ECO:0000256" key="5">
    <source>
        <dbReference type="ARBA" id="ARBA00022692"/>
    </source>
</evidence>
<dbReference type="InterPro" id="IPR006037">
    <property type="entry name" value="RCK_C"/>
</dbReference>
<keyword evidence="6 8" id="KW-1133">Transmembrane helix</keyword>
<dbReference type="RefSeq" id="WP_330431828.1">
    <property type="nucleotide sequence ID" value="NZ_JAZDUF010000002.1"/>
</dbReference>
<dbReference type="InterPro" id="IPR036721">
    <property type="entry name" value="RCK_C_sf"/>
</dbReference>
<feature type="transmembrane region" description="Helical" evidence="8">
    <location>
        <begin position="153"/>
        <end position="172"/>
    </location>
</feature>
<dbReference type="PANTHER" id="PTHR30445:SF3">
    <property type="entry name" value="TRANSPORT PROTEIN YIDE-RELATED"/>
    <property type="match status" value="1"/>
</dbReference>
<keyword evidence="7 8" id="KW-0472">Membrane</keyword>
<dbReference type="NCBIfam" id="TIGR01625">
    <property type="entry name" value="YidE_YbjL_dupl"/>
    <property type="match status" value="1"/>
</dbReference>
<dbReference type="PANTHER" id="PTHR30445">
    <property type="entry name" value="K(+)_H(+) ANTIPORTER SUBUNIT KHTT"/>
    <property type="match status" value="1"/>
</dbReference>
<dbReference type="Proteomes" id="UP001347146">
    <property type="component" value="Unassembled WGS sequence"/>
</dbReference>
<evidence type="ECO:0000256" key="4">
    <source>
        <dbReference type="ARBA" id="ARBA00022475"/>
    </source>
</evidence>
<dbReference type="InterPro" id="IPR006512">
    <property type="entry name" value="YidE_YbjL"/>
</dbReference>
<comment type="subcellular location">
    <subcellularLocation>
        <location evidence="1">Cell membrane</location>
        <topology evidence="1">Multi-pass membrane protein</topology>
    </subcellularLocation>
</comment>
<dbReference type="Pfam" id="PF06826">
    <property type="entry name" value="Asp-Al_Ex"/>
    <property type="match status" value="2"/>
</dbReference>
<proteinExistence type="inferred from homology"/>
<keyword evidence="4" id="KW-1003">Cell membrane</keyword>
<comment type="caution">
    <text evidence="10">The sequence shown here is derived from an EMBL/GenBank/DDBJ whole genome shotgun (WGS) entry which is preliminary data.</text>
</comment>
<feature type="transmembrane region" description="Helical" evidence="8">
    <location>
        <begin position="377"/>
        <end position="395"/>
    </location>
</feature>
<organism evidence="10 11">
    <name type="scientific">Gordonia sesuvii</name>
    <dbReference type="NCBI Taxonomy" id="3116777"/>
    <lineage>
        <taxon>Bacteria</taxon>
        <taxon>Bacillati</taxon>
        <taxon>Actinomycetota</taxon>
        <taxon>Actinomycetes</taxon>
        <taxon>Mycobacteriales</taxon>
        <taxon>Gordoniaceae</taxon>
        <taxon>Gordonia</taxon>
    </lineage>
</organism>
<evidence type="ECO:0000256" key="3">
    <source>
        <dbReference type="ARBA" id="ARBA00022448"/>
    </source>
</evidence>
<evidence type="ECO:0000256" key="2">
    <source>
        <dbReference type="ARBA" id="ARBA00009854"/>
    </source>
</evidence>
<feature type="domain" description="RCK C-terminal" evidence="9">
    <location>
        <begin position="256"/>
        <end position="341"/>
    </location>
</feature>
<reference evidence="10 11" key="1">
    <citation type="submission" date="2024-01" db="EMBL/GenBank/DDBJ databases">
        <title>Draft genome sequence of Gordonia sp. LSe1-13.</title>
        <authorList>
            <person name="Suphannarot A."/>
            <person name="Mingma R."/>
        </authorList>
    </citation>
    <scope>NUCLEOTIDE SEQUENCE [LARGE SCALE GENOMIC DNA]</scope>
    <source>
        <strain evidence="10 11">LSe1-13</strain>
    </source>
</reference>
<feature type="transmembrane region" description="Helical" evidence="8">
    <location>
        <begin position="352"/>
        <end position="371"/>
    </location>
</feature>
<dbReference type="SUPFAM" id="SSF116726">
    <property type="entry name" value="TrkA C-terminal domain-like"/>
    <property type="match status" value="2"/>
</dbReference>
<accession>A0ABU7MAX1</accession>
<evidence type="ECO:0000313" key="10">
    <source>
        <dbReference type="EMBL" id="MEE3850147.1"/>
    </source>
</evidence>
<feature type="transmembrane region" description="Helical" evidence="8">
    <location>
        <begin position="113"/>
        <end position="133"/>
    </location>
</feature>
<evidence type="ECO:0000256" key="7">
    <source>
        <dbReference type="ARBA" id="ARBA00023136"/>
    </source>
</evidence>
<dbReference type="Gene3D" id="3.30.70.1450">
    <property type="entry name" value="Regulator of K+ conductance, C-terminal domain"/>
    <property type="match status" value="1"/>
</dbReference>
<evidence type="ECO:0000259" key="9">
    <source>
        <dbReference type="PROSITE" id="PS51202"/>
    </source>
</evidence>
<protein>
    <submittedName>
        <fullName evidence="10">TrkA C-terminal domain-containing protein</fullName>
    </submittedName>
</protein>
<feature type="transmembrane region" description="Helical" evidence="8">
    <location>
        <begin position="30"/>
        <end position="47"/>
    </location>
</feature>
<evidence type="ECO:0000256" key="6">
    <source>
        <dbReference type="ARBA" id="ARBA00022989"/>
    </source>
</evidence>